<comment type="similarity">
    <text evidence="2">Belongs to the SFR1/MEI5 family.</text>
</comment>
<comment type="caution">
    <text evidence="12">The sequence shown here is derived from an EMBL/GenBank/DDBJ whole genome shotgun (WGS) entry which is preliminary data.</text>
</comment>
<evidence type="ECO:0000256" key="5">
    <source>
        <dbReference type="ARBA" id="ARBA00023015"/>
    </source>
</evidence>
<proteinExistence type="inferred from homology"/>
<gene>
    <name evidence="12" type="ORF">E1301_Tti001464</name>
</gene>
<dbReference type="AlphaFoldDB" id="A0A5A9P835"/>
<evidence type="ECO:0000256" key="3">
    <source>
        <dbReference type="ARBA" id="ARBA00014688"/>
    </source>
</evidence>
<dbReference type="PANTHER" id="PTHR28643:SF1">
    <property type="entry name" value="SWI5-DEPENDENT RECOMBINATION DNA REPAIR PROTEIN 1 HOMOLOG"/>
    <property type="match status" value="1"/>
</dbReference>
<comment type="subcellular location">
    <subcellularLocation>
        <location evidence="1">Nucleus</location>
    </subcellularLocation>
</comment>
<name>A0A5A9P835_9TELE</name>
<feature type="region of interest" description="Disordered" evidence="11">
    <location>
        <begin position="1"/>
        <end position="33"/>
    </location>
</feature>
<evidence type="ECO:0000313" key="12">
    <source>
        <dbReference type="EMBL" id="KAA0717942.1"/>
    </source>
</evidence>
<evidence type="ECO:0000256" key="6">
    <source>
        <dbReference type="ARBA" id="ARBA00023054"/>
    </source>
</evidence>
<protein>
    <recommendedName>
        <fullName evidence="3">Swi5-dependent recombination DNA repair protein 1 homolog</fullName>
    </recommendedName>
    <alternativeName>
        <fullName evidence="10">Meiosis protein 5 homolog</fullName>
    </alternativeName>
</protein>
<keyword evidence="4" id="KW-0227">DNA damage</keyword>
<keyword evidence="9" id="KW-0539">Nucleus</keyword>
<dbReference type="OrthoDB" id="10051617at2759"/>
<keyword evidence="6" id="KW-0175">Coiled coil</keyword>
<dbReference type="GO" id="GO:0003713">
    <property type="term" value="F:transcription coactivator activity"/>
    <property type="evidence" value="ECO:0007669"/>
    <property type="project" value="InterPro"/>
</dbReference>
<evidence type="ECO:0000256" key="10">
    <source>
        <dbReference type="ARBA" id="ARBA00033234"/>
    </source>
</evidence>
<dbReference type="Proteomes" id="UP000324632">
    <property type="component" value="Chromosome 8"/>
</dbReference>
<accession>A0A5A9P835</accession>
<feature type="compositionally biased region" description="Polar residues" evidence="11">
    <location>
        <begin position="1"/>
        <end position="27"/>
    </location>
</feature>
<dbReference type="InterPro" id="IPR018468">
    <property type="entry name" value="SFR1/Mei5"/>
</dbReference>
<evidence type="ECO:0000256" key="11">
    <source>
        <dbReference type="SAM" id="MobiDB-lite"/>
    </source>
</evidence>
<evidence type="ECO:0000256" key="7">
    <source>
        <dbReference type="ARBA" id="ARBA00023163"/>
    </source>
</evidence>
<keyword evidence="13" id="KW-1185">Reference proteome</keyword>
<dbReference type="InterPro" id="IPR042429">
    <property type="entry name" value="SFR1"/>
</dbReference>
<dbReference type="PANTHER" id="PTHR28643">
    <property type="entry name" value="SWI5-DEPENDENT RECOMBINATION DNA REPAIR PROTEIN 1 HOMOLOG"/>
    <property type="match status" value="1"/>
</dbReference>
<sequence length="192" mass="22432">METTPKKQSIHETSTNTTPLVSKSSCKTEPMSASLKERLKRTRRTFISPLSVVKRLKIDDDDNHAQTSQAYSNVTEDTDINQCETREQTDCLHNTEHDLRHQCEVLKKEVKQKTETLRRLKMVKMYRKKNDPIQLQRLIEKWRCCAQSVLYELQNELPTEGEKFSLAHLIDNLGLGDKILHFNRVEEDFTDT</sequence>
<evidence type="ECO:0000256" key="2">
    <source>
        <dbReference type="ARBA" id="ARBA00008729"/>
    </source>
</evidence>
<dbReference type="Gene3D" id="6.10.140.1020">
    <property type="match status" value="1"/>
</dbReference>
<dbReference type="GO" id="GO:0032798">
    <property type="term" value="C:Swi5-Sfr1 complex"/>
    <property type="evidence" value="ECO:0007669"/>
    <property type="project" value="InterPro"/>
</dbReference>
<evidence type="ECO:0000256" key="8">
    <source>
        <dbReference type="ARBA" id="ARBA00023204"/>
    </source>
</evidence>
<evidence type="ECO:0000256" key="4">
    <source>
        <dbReference type="ARBA" id="ARBA00022763"/>
    </source>
</evidence>
<evidence type="ECO:0000256" key="9">
    <source>
        <dbReference type="ARBA" id="ARBA00023242"/>
    </source>
</evidence>
<evidence type="ECO:0000313" key="13">
    <source>
        <dbReference type="Proteomes" id="UP000324632"/>
    </source>
</evidence>
<keyword evidence="8" id="KW-0234">DNA repair</keyword>
<dbReference type="GO" id="GO:0000724">
    <property type="term" value="P:double-strand break repair via homologous recombination"/>
    <property type="evidence" value="ECO:0007669"/>
    <property type="project" value="InterPro"/>
</dbReference>
<keyword evidence="5" id="KW-0805">Transcription regulation</keyword>
<dbReference type="EMBL" id="SOYY01000008">
    <property type="protein sequence ID" value="KAA0717942.1"/>
    <property type="molecule type" value="Genomic_DNA"/>
</dbReference>
<organism evidence="12 13">
    <name type="scientific">Triplophysa tibetana</name>
    <dbReference type="NCBI Taxonomy" id="1572043"/>
    <lineage>
        <taxon>Eukaryota</taxon>
        <taxon>Metazoa</taxon>
        <taxon>Chordata</taxon>
        <taxon>Craniata</taxon>
        <taxon>Vertebrata</taxon>
        <taxon>Euteleostomi</taxon>
        <taxon>Actinopterygii</taxon>
        <taxon>Neopterygii</taxon>
        <taxon>Teleostei</taxon>
        <taxon>Ostariophysi</taxon>
        <taxon>Cypriniformes</taxon>
        <taxon>Nemacheilidae</taxon>
        <taxon>Triplophysa</taxon>
    </lineage>
</organism>
<dbReference type="Pfam" id="PF10376">
    <property type="entry name" value="Mei5"/>
    <property type="match status" value="1"/>
</dbReference>
<keyword evidence="7" id="KW-0804">Transcription</keyword>
<reference evidence="12 13" key="1">
    <citation type="journal article" date="2019" name="Mol. Ecol. Resour.">
        <title>Chromosome-level genome assembly of Triplophysa tibetana, a fish adapted to the harsh high-altitude environment of the Tibetan Plateau.</title>
        <authorList>
            <person name="Yang X."/>
            <person name="Liu H."/>
            <person name="Ma Z."/>
            <person name="Zou Y."/>
            <person name="Zou M."/>
            <person name="Mao Y."/>
            <person name="Li X."/>
            <person name="Wang H."/>
            <person name="Chen T."/>
            <person name="Wang W."/>
            <person name="Yang R."/>
        </authorList>
    </citation>
    <scope>NUCLEOTIDE SEQUENCE [LARGE SCALE GENOMIC DNA]</scope>
    <source>
        <strain evidence="12">TTIB1903HZAU</strain>
        <tissue evidence="12">Muscle</tissue>
    </source>
</reference>
<evidence type="ECO:0000256" key="1">
    <source>
        <dbReference type="ARBA" id="ARBA00004123"/>
    </source>
</evidence>